<dbReference type="SMART" id="SM00710">
    <property type="entry name" value="PbH1"/>
    <property type="match status" value="7"/>
</dbReference>
<dbReference type="InterPro" id="IPR051532">
    <property type="entry name" value="Ester_Hydrolysis_Enzymes"/>
</dbReference>
<dbReference type="Pfam" id="PF13313">
    <property type="entry name" value="DUF4082"/>
    <property type="match status" value="2"/>
</dbReference>
<gene>
    <name evidence="1" type="ORF">Back11_34450</name>
</gene>
<dbReference type="InterPro" id="IPR036514">
    <property type="entry name" value="SGNH_hydro_sf"/>
</dbReference>
<dbReference type="KEGG" id="pbk:Back11_34450"/>
<dbReference type="InterPro" id="IPR006626">
    <property type="entry name" value="PbH1"/>
</dbReference>
<reference evidence="1 2" key="1">
    <citation type="submission" date="2018-11" db="EMBL/GenBank/DDBJ databases">
        <title>Complete genome sequence of Paenibacillus baekrokdamisoli strain KCTC 33723.</title>
        <authorList>
            <person name="Kang S.W."/>
            <person name="Lee K.C."/>
            <person name="Kim K.K."/>
            <person name="Kim J.S."/>
            <person name="Kim D.S."/>
            <person name="Ko S.H."/>
            <person name="Yang S.H."/>
            <person name="Lee J.S."/>
        </authorList>
    </citation>
    <scope>NUCLEOTIDE SEQUENCE [LARGE SCALE GENOMIC DNA]</scope>
    <source>
        <strain evidence="1 2">KCTC 33723</strain>
    </source>
</reference>
<dbReference type="CDD" id="cd00229">
    <property type="entry name" value="SGNH_hydrolase"/>
    <property type="match status" value="1"/>
</dbReference>
<dbReference type="RefSeq" id="WP_125659644.1">
    <property type="nucleotide sequence ID" value="NZ_AP019308.1"/>
</dbReference>
<dbReference type="Pfam" id="PF00041">
    <property type="entry name" value="fn3"/>
    <property type="match status" value="1"/>
</dbReference>
<dbReference type="InterPro" id="IPR036116">
    <property type="entry name" value="FN3_sf"/>
</dbReference>
<proteinExistence type="predicted"/>
<dbReference type="InterPro" id="IPR012334">
    <property type="entry name" value="Pectin_lyas_fold"/>
</dbReference>
<dbReference type="SMART" id="SM00060">
    <property type="entry name" value="FN3"/>
    <property type="match status" value="1"/>
</dbReference>
<evidence type="ECO:0000313" key="1">
    <source>
        <dbReference type="EMBL" id="BBH22100.1"/>
    </source>
</evidence>
<dbReference type="InterPro" id="IPR011050">
    <property type="entry name" value="Pectin_lyase_fold/virulence"/>
</dbReference>
<accession>A0A3G9IT98</accession>
<dbReference type="Proteomes" id="UP000275368">
    <property type="component" value="Chromosome"/>
</dbReference>
<keyword evidence="2" id="KW-1185">Reference proteome</keyword>
<dbReference type="SUPFAM" id="SSF49265">
    <property type="entry name" value="Fibronectin type III"/>
    <property type="match status" value="1"/>
</dbReference>
<dbReference type="Gene3D" id="3.40.50.1110">
    <property type="entry name" value="SGNH hydrolase"/>
    <property type="match status" value="1"/>
</dbReference>
<dbReference type="PROSITE" id="PS50853">
    <property type="entry name" value="FN3"/>
    <property type="match status" value="1"/>
</dbReference>
<dbReference type="OrthoDB" id="388542at2"/>
<dbReference type="InterPro" id="IPR013830">
    <property type="entry name" value="SGNH_hydro"/>
</dbReference>
<dbReference type="Gene3D" id="2.160.20.10">
    <property type="entry name" value="Single-stranded right-handed beta-helix, Pectin lyase-like"/>
    <property type="match status" value="1"/>
</dbReference>
<dbReference type="SUPFAM" id="SSF52266">
    <property type="entry name" value="SGNH hydrolase"/>
    <property type="match status" value="1"/>
</dbReference>
<name>A0A3G9IT98_9BACL</name>
<dbReference type="EMBL" id="AP019308">
    <property type="protein sequence ID" value="BBH22100.1"/>
    <property type="molecule type" value="Genomic_DNA"/>
</dbReference>
<dbReference type="SUPFAM" id="SSF51126">
    <property type="entry name" value="Pectin lyase-like"/>
    <property type="match status" value="2"/>
</dbReference>
<protein>
    <submittedName>
        <fullName evidence="1">Uncharacterized protein</fullName>
    </submittedName>
</protein>
<organism evidence="1 2">
    <name type="scientific">Paenibacillus baekrokdamisoli</name>
    <dbReference type="NCBI Taxonomy" id="1712516"/>
    <lineage>
        <taxon>Bacteria</taxon>
        <taxon>Bacillati</taxon>
        <taxon>Bacillota</taxon>
        <taxon>Bacilli</taxon>
        <taxon>Bacillales</taxon>
        <taxon>Paenibacillaceae</taxon>
        <taxon>Paenibacillus</taxon>
    </lineage>
</organism>
<dbReference type="Pfam" id="PF13472">
    <property type="entry name" value="Lipase_GDSL_2"/>
    <property type="match status" value="1"/>
</dbReference>
<dbReference type="InterPro" id="IPR013783">
    <property type="entry name" value="Ig-like_fold"/>
</dbReference>
<dbReference type="CDD" id="cd00063">
    <property type="entry name" value="FN3"/>
    <property type="match status" value="1"/>
</dbReference>
<sequence length="1390" mass="150573">MTFHVSLKTSIKFWCMVVALLVTFVLLGVFSSSIRTYAATYYVSTSGSDTNNGTSTSTPWKTLTKVSSITFAAGDSILLKSGDTWSGQFLDLKGNGSSTNWITLSSYGTGNKPKIYPYSSQATVPAADPSNLANNGILWGVRLLNTAGWKINGLEVAYVKSGIVYMNDSPGTRDGLWIENCYIHDIVKWPLTPYPYAENRLPALQIMPYSVGIYTYLGSTGSRLQNVTIKNNTIQYTDGPLEIRHADNVAIDRVTATDSYREGIQLTGINYNYVGTPIGSMTNSTILRSGLSGMTWGTAGLQFNAVHKFTADNIDIGYTKSPNSPDGVGIDYEGLNNNVTVKNSYIHDNDDEAVMYFRNPGWSGGVDNVNTSLINNTFSNNGIKSDGLHAAFLVHGFNENNGGTISGNTIIKASATQALNDIDERVPAYGQFMPKSYTISNNTVMLQNGNIVHYASTEFDSTQGTNGWYYLVNGVQTNMAWENAIPTSWEKGDWHVPGSVAYIGDNWLHPDAGKEVSRQWVAPSNKRIEIIGSAYKLDTGGGDGVDIRIIKNSDPTPLWSGTIAYNNSTGLNHDIQVDVATGDTISFVVNAKANSNNDKVAWDPEIRDLNMQTILTTQTPGTYFQDTQQVELGTKFKTSVSGTISKVRIYTNATESGNHTVRIWRVFDSFVLAGPYTWNLASGTTGWKEFTLPTPLSIAANTDYIVDVSSSTDKFFAVSDNGFNSPINNNNLITYTGSGVFNTILGSMPTSTYNNNNYFRDIVFTPLQTILTTQTPGTFMSDTQAELGTKFKTSMDGIITKVRIYTNAVENGDHAVRIWRVSDSSIVSGPYTWNITSGTVGWREFTLPTPLSINANTEYIVDVSNSTDKYYAWSDYGFNSPINNGNLITYAGSGVFSTTLGSIPTSTYHNSNYFRDIVFVQNGDTMPPALIADLKVSSVTANSAVLNWTATGGDGSYGTASTYDIRYSTSPITDASWANATQVSGEPVPLAAGISQSFTVPGLNASTTYFFAMKASDNIPNTSELSKVTSGMTLAGAQSFNFTQLMTPFWSGTTMYNESLLMVSTSSELPEAKLLFVPTNPSSMTVKDALLGTTYVQGTDWTYDSSTNTIKLTSGSAAAYMNSTEFYPVSAPTGCFLVGKVGGGSVLGCEGHYFHDRQLVVTYTHHSNVWLGPIPTYQGTNLPITTNKLINGQPLKISLFGDSISVGLNASSTVGVSPYMPSWGLLAVQKLQASYSSVITFRNPSVSGQNSAWGAANVASLVSQETPDLVIIAFGMNDGTGNVTPATFKSNIQSMMSNVRTLNPNAEFILVAPTLANSESEYAGLQANYKAVLQQLTTENTGTVLEDMTGVHQELLNTKLFRDMTGNNINHPNDFLIRWYAQALSAILVP</sequence>
<evidence type="ECO:0000313" key="2">
    <source>
        <dbReference type="Proteomes" id="UP000275368"/>
    </source>
</evidence>
<dbReference type="Gene3D" id="2.60.40.10">
    <property type="entry name" value="Immunoglobulins"/>
    <property type="match status" value="1"/>
</dbReference>
<dbReference type="InterPro" id="IPR025141">
    <property type="entry name" value="DUF4082"/>
</dbReference>
<dbReference type="InterPro" id="IPR003961">
    <property type="entry name" value="FN3_dom"/>
</dbReference>
<dbReference type="PANTHER" id="PTHR30383">
    <property type="entry name" value="THIOESTERASE 1/PROTEASE 1/LYSOPHOSPHOLIPASE L1"/>
    <property type="match status" value="1"/>
</dbReference>